<keyword evidence="8" id="KW-1185">Reference proteome</keyword>
<dbReference type="InterPro" id="IPR014284">
    <property type="entry name" value="RNA_pol_sigma-70_dom"/>
</dbReference>
<dbReference type="AlphaFoldDB" id="A0A1M5AEX0"/>
<comment type="similarity">
    <text evidence="1">Belongs to the sigma-70 factor family. ECF subfamily.</text>
</comment>
<dbReference type="InterPro" id="IPR013249">
    <property type="entry name" value="RNA_pol_sigma70_r4_t2"/>
</dbReference>
<evidence type="ECO:0000256" key="4">
    <source>
        <dbReference type="ARBA" id="ARBA00023163"/>
    </source>
</evidence>
<dbReference type="Gene3D" id="1.10.1740.10">
    <property type="match status" value="1"/>
</dbReference>
<evidence type="ECO:0000256" key="1">
    <source>
        <dbReference type="ARBA" id="ARBA00010641"/>
    </source>
</evidence>
<keyword evidence="3" id="KW-0731">Sigma factor</keyword>
<dbReference type="CDD" id="cd06171">
    <property type="entry name" value="Sigma70_r4"/>
    <property type="match status" value="1"/>
</dbReference>
<evidence type="ECO:0000259" key="6">
    <source>
        <dbReference type="Pfam" id="PF08281"/>
    </source>
</evidence>
<evidence type="ECO:0000259" key="5">
    <source>
        <dbReference type="Pfam" id="PF04542"/>
    </source>
</evidence>
<organism evidence="7 8">
    <name type="scientific">Lampropedia hyalina DSM 16112</name>
    <dbReference type="NCBI Taxonomy" id="1122156"/>
    <lineage>
        <taxon>Bacteria</taxon>
        <taxon>Pseudomonadati</taxon>
        <taxon>Pseudomonadota</taxon>
        <taxon>Betaproteobacteria</taxon>
        <taxon>Burkholderiales</taxon>
        <taxon>Comamonadaceae</taxon>
        <taxon>Lampropedia</taxon>
    </lineage>
</organism>
<dbReference type="Pfam" id="PF04542">
    <property type="entry name" value="Sigma70_r2"/>
    <property type="match status" value="1"/>
</dbReference>
<evidence type="ECO:0000256" key="3">
    <source>
        <dbReference type="ARBA" id="ARBA00023082"/>
    </source>
</evidence>
<gene>
    <name evidence="7" type="ORF">SAMN02745117_01667</name>
</gene>
<evidence type="ECO:0000313" key="8">
    <source>
        <dbReference type="Proteomes" id="UP000184327"/>
    </source>
</evidence>
<dbReference type="InterPro" id="IPR013325">
    <property type="entry name" value="RNA_pol_sigma_r2"/>
</dbReference>
<feature type="domain" description="RNA polymerase sigma factor 70 region 4 type 2" evidence="6">
    <location>
        <begin position="114"/>
        <end position="164"/>
    </location>
</feature>
<dbReference type="STRING" id="1122156.SAMN02745117_01667"/>
<dbReference type="Proteomes" id="UP000184327">
    <property type="component" value="Unassembled WGS sequence"/>
</dbReference>
<evidence type="ECO:0000256" key="2">
    <source>
        <dbReference type="ARBA" id="ARBA00023015"/>
    </source>
</evidence>
<dbReference type="InterPro" id="IPR013324">
    <property type="entry name" value="RNA_pol_sigma_r3/r4-like"/>
</dbReference>
<dbReference type="NCBIfam" id="TIGR02937">
    <property type="entry name" value="sigma70-ECF"/>
    <property type="match status" value="1"/>
</dbReference>
<dbReference type="SUPFAM" id="SSF88946">
    <property type="entry name" value="Sigma2 domain of RNA polymerase sigma factors"/>
    <property type="match status" value="1"/>
</dbReference>
<keyword evidence="4" id="KW-0804">Transcription</keyword>
<dbReference type="InterPro" id="IPR039425">
    <property type="entry name" value="RNA_pol_sigma-70-like"/>
</dbReference>
<name>A0A1M5AEX0_9BURK</name>
<sequence>MMPDCENSVFEHYYKELLNFFSRRVSDRTIAADLAQETYARVYSGAIQDVQEPRKLLYKVAQNLLIDHYRREHTRSQVHEVYDDDMEDGANQYPAPSACQPEVILDAKQRLAVIETTVARLPPRVREAFVLYKLEGLSRAEVAEQMNISVRTVEGYLEVAMRACMKALQQLDGLRMQNED</sequence>
<dbReference type="PANTHER" id="PTHR43133">
    <property type="entry name" value="RNA POLYMERASE ECF-TYPE SIGMA FACTO"/>
    <property type="match status" value="1"/>
</dbReference>
<dbReference type="EMBL" id="FQUZ01000017">
    <property type="protein sequence ID" value="SHF28860.1"/>
    <property type="molecule type" value="Genomic_DNA"/>
</dbReference>
<dbReference type="GO" id="GO:0006352">
    <property type="term" value="P:DNA-templated transcription initiation"/>
    <property type="evidence" value="ECO:0007669"/>
    <property type="project" value="InterPro"/>
</dbReference>
<dbReference type="GO" id="GO:0003677">
    <property type="term" value="F:DNA binding"/>
    <property type="evidence" value="ECO:0007669"/>
    <property type="project" value="InterPro"/>
</dbReference>
<accession>A0A1M5AEX0</accession>
<dbReference type="SUPFAM" id="SSF88659">
    <property type="entry name" value="Sigma3 and sigma4 domains of RNA polymerase sigma factors"/>
    <property type="match status" value="1"/>
</dbReference>
<feature type="domain" description="RNA polymerase sigma-70 region 2" evidence="5">
    <location>
        <begin position="10"/>
        <end position="72"/>
    </location>
</feature>
<protein>
    <submittedName>
        <fullName evidence="7">RNA polymerase sigma-70 factor, ECF subfamily</fullName>
    </submittedName>
</protein>
<dbReference type="InterPro" id="IPR007627">
    <property type="entry name" value="RNA_pol_sigma70_r2"/>
</dbReference>
<dbReference type="Pfam" id="PF08281">
    <property type="entry name" value="Sigma70_r4_2"/>
    <property type="match status" value="1"/>
</dbReference>
<dbReference type="PANTHER" id="PTHR43133:SF63">
    <property type="entry name" value="RNA POLYMERASE SIGMA FACTOR FECI-RELATED"/>
    <property type="match status" value="1"/>
</dbReference>
<keyword evidence="2" id="KW-0805">Transcription regulation</keyword>
<dbReference type="InterPro" id="IPR036388">
    <property type="entry name" value="WH-like_DNA-bd_sf"/>
</dbReference>
<reference evidence="7 8" key="1">
    <citation type="submission" date="2016-11" db="EMBL/GenBank/DDBJ databases">
        <authorList>
            <person name="Jaros S."/>
            <person name="Januszkiewicz K."/>
            <person name="Wedrychowicz H."/>
        </authorList>
    </citation>
    <scope>NUCLEOTIDE SEQUENCE [LARGE SCALE GENOMIC DNA]</scope>
    <source>
        <strain evidence="7 8">DSM 16112</strain>
    </source>
</reference>
<proteinExistence type="inferred from homology"/>
<dbReference type="RefSeq" id="WP_073356231.1">
    <property type="nucleotide sequence ID" value="NZ_FQUZ01000017.1"/>
</dbReference>
<dbReference type="Gene3D" id="1.10.10.10">
    <property type="entry name" value="Winged helix-like DNA-binding domain superfamily/Winged helix DNA-binding domain"/>
    <property type="match status" value="1"/>
</dbReference>
<dbReference type="GO" id="GO:0016987">
    <property type="term" value="F:sigma factor activity"/>
    <property type="evidence" value="ECO:0007669"/>
    <property type="project" value="UniProtKB-KW"/>
</dbReference>
<evidence type="ECO:0000313" key="7">
    <source>
        <dbReference type="EMBL" id="SHF28860.1"/>
    </source>
</evidence>